<organism evidence="2 3">
    <name type="scientific">Venturia inaequalis</name>
    <name type="common">Apple scab fungus</name>
    <dbReference type="NCBI Taxonomy" id="5025"/>
    <lineage>
        <taxon>Eukaryota</taxon>
        <taxon>Fungi</taxon>
        <taxon>Dikarya</taxon>
        <taxon>Ascomycota</taxon>
        <taxon>Pezizomycotina</taxon>
        <taxon>Dothideomycetes</taxon>
        <taxon>Pleosporomycetidae</taxon>
        <taxon>Venturiales</taxon>
        <taxon>Venturiaceae</taxon>
        <taxon>Venturia</taxon>
    </lineage>
</organism>
<dbReference type="EMBL" id="WNWQ01000418">
    <property type="protein sequence ID" value="KAE9968339.1"/>
    <property type="molecule type" value="Genomic_DNA"/>
</dbReference>
<comment type="caution">
    <text evidence="2">The sequence shown here is derived from an EMBL/GenBank/DDBJ whole genome shotgun (WGS) entry which is preliminary data.</text>
</comment>
<gene>
    <name evidence="2" type="ORF">BLS_005908</name>
</gene>
<reference evidence="2 3" key="1">
    <citation type="submission" date="2019-11" db="EMBL/GenBank/DDBJ databases">
        <title>Venturia inaequalis Genome Resource.</title>
        <authorList>
            <person name="Lichtner F.J."/>
        </authorList>
    </citation>
    <scope>NUCLEOTIDE SEQUENCE [LARGE SCALE GENOMIC DNA]</scope>
    <source>
        <strain evidence="2">Bline_iso_100314</strain>
    </source>
</reference>
<feature type="compositionally biased region" description="Basic and acidic residues" evidence="1">
    <location>
        <begin position="85"/>
        <end position="99"/>
    </location>
</feature>
<accession>A0A8H3UDU2</accession>
<feature type="region of interest" description="Disordered" evidence="1">
    <location>
        <begin position="85"/>
        <end position="111"/>
    </location>
</feature>
<evidence type="ECO:0000313" key="3">
    <source>
        <dbReference type="Proteomes" id="UP000433883"/>
    </source>
</evidence>
<protein>
    <submittedName>
        <fullName evidence="2">Uncharacterized protein</fullName>
    </submittedName>
</protein>
<dbReference type="AlphaFoldDB" id="A0A8H3UDU2"/>
<dbReference type="Proteomes" id="UP000433883">
    <property type="component" value="Unassembled WGS sequence"/>
</dbReference>
<sequence length="111" mass="12962">MSDELESSPPPRFVDDGEDAQWQGQTETETHRAERERAEHAKLVKMAVKHEEELQQKDEKIRKLEDKVKAIEAKVLDQMWEAEHAEDAQIPATREEAGVRELPGQKRRRKH</sequence>
<name>A0A8H3UDU2_VENIN</name>
<feature type="region of interest" description="Disordered" evidence="1">
    <location>
        <begin position="1"/>
        <end position="36"/>
    </location>
</feature>
<evidence type="ECO:0000313" key="2">
    <source>
        <dbReference type="EMBL" id="KAE9968339.1"/>
    </source>
</evidence>
<evidence type="ECO:0000256" key="1">
    <source>
        <dbReference type="SAM" id="MobiDB-lite"/>
    </source>
</evidence>
<proteinExistence type="predicted"/>